<sequence>MILDEVTFSYRRRQPVLTGVSLEFTPGRTVLLGPNGAGKSTLFSLCCGSQVPSSGWIGLDAGRPSSPRELRHRVGLMRQNIRPIAGLSVHEQVTYCGWLMGLTLREASSRTDEILAAVDLMPKAQTRCGQLSGGQLRRVGLAQVLIGRPQVLLLDEPTAGLDPAQRIRLRTVLHRVPDDNVVVVSTHQVEDLTEDYDRVVVLDAGGVVFDGTPRAFLDLAPEGTPRRADMAYLSLVTDE</sequence>
<dbReference type="InterPro" id="IPR027417">
    <property type="entry name" value="P-loop_NTPase"/>
</dbReference>
<dbReference type="RefSeq" id="WP_021103792.1">
    <property type="nucleotide sequence ID" value="NZ_AOSS01000125.1"/>
</dbReference>
<evidence type="ECO:0000313" key="6">
    <source>
        <dbReference type="EMBL" id="ERF57136.1"/>
    </source>
</evidence>
<organism evidence="6 8">
    <name type="scientific">Cutibacterium granulosum DSM 20700</name>
    <dbReference type="NCBI Taxonomy" id="1160719"/>
    <lineage>
        <taxon>Bacteria</taxon>
        <taxon>Bacillati</taxon>
        <taxon>Actinomycetota</taxon>
        <taxon>Actinomycetes</taxon>
        <taxon>Propionibacteriales</taxon>
        <taxon>Propionibacteriaceae</taxon>
        <taxon>Cutibacterium</taxon>
    </lineage>
</organism>
<evidence type="ECO:0000256" key="3">
    <source>
        <dbReference type="ARBA" id="ARBA00022741"/>
    </source>
</evidence>
<dbReference type="PANTHER" id="PTHR43335">
    <property type="entry name" value="ABC TRANSPORTER, ATP-BINDING PROTEIN"/>
    <property type="match status" value="1"/>
</dbReference>
<dbReference type="PROSITE" id="PS50893">
    <property type="entry name" value="ABC_TRANSPORTER_2"/>
    <property type="match status" value="1"/>
</dbReference>
<dbReference type="InterPro" id="IPR017871">
    <property type="entry name" value="ABC_transporter-like_CS"/>
</dbReference>
<evidence type="ECO:0000313" key="7">
    <source>
        <dbReference type="EMBL" id="OCT42365.1"/>
    </source>
</evidence>
<dbReference type="PATRIC" id="fig|1160719.4.peg.751"/>
<dbReference type="PANTHER" id="PTHR43335:SF2">
    <property type="entry name" value="ABC TRANSPORTER, ATP-BINDING PROTEIN"/>
    <property type="match status" value="1"/>
</dbReference>
<protein>
    <submittedName>
        <fullName evidence="6">ABC transporter, ATP-binding protein</fullName>
    </submittedName>
    <submittedName>
        <fullName evidence="7">Phosphonate ABC transporter ATP-binding protein</fullName>
    </submittedName>
</protein>
<dbReference type="Gene3D" id="3.40.50.300">
    <property type="entry name" value="P-loop containing nucleotide triphosphate hydrolases"/>
    <property type="match status" value="1"/>
</dbReference>
<reference evidence="7 9" key="2">
    <citation type="submission" date="2014-05" db="EMBL/GenBank/DDBJ databases">
        <authorList>
            <person name="Jahns A.C."/>
            <person name="Eilers H."/>
            <person name="Alexeyev O.A."/>
        </authorList>
    </citation>
    <scope>NUCLEOTIDE SEQUENCE [LARGE SCALE GENOMIC DNA]</scope>
    <source>
        <strain evidence="7 9">DSM 20700</strain>
    </source>
</reference>
<reference evidence="6 8" key="1">
    <citation type="journal article" date="2013" name="BMC Genomics">
        <title>Comparative genomics reveals distinct host-interacting traits of three major human-associated propionibacteria.</title>
        <authorList>
            <person name="Mak T.N."/>
            <person name="Schmid M."/>
            <person name="Brzuszkiewicz E."/>
            <person name="Zeng G."/>
            <person name="Meyer R."/>
            <person name="Sfanos K.S."/>
            <person name="Brinkmann V."/>
            <person name="Meyer T.F."/>
            <person name="Bruggemann H."/>
        </authorList>
    </citation>
    <scope>NUCLEOTIDE SEQUENCE [LARGE SCALE GENOMIC DNA]</scope>
    <source>
        <strain evidence="6 8">DSM 20700</strain>
    </source>
</reference>
<dbReference type="Pfam" id="PF00005">
    <property type="entry name" value="ABC_tran"/>
    <property type="match status" value="1"/>
</dbReference>
<dbReference type="GO" id="GO:0005524">
    <property type="term" value="F:ATP binding"/>
    <property type="evidence" value="ECO:0007669"/>
    <property type="project" value="UniProtKB-KW"/>
</dbReference>
<gene>
    <name evidence="6" type="ORF">H641_03887</name>
    <name evidence="7" type="ORF">L860_10680</name>
</gene>
<dbReference type="EMBL" id="AOSS01000125">
    <property type="protein sequence ID" value="ERF57136.1"/>
    <property type="molecule type" value="Genomic_DNA"/>
</dbReference>
<comment type="caution">
    <text evidence="6">The sequence shown here is derived from an EMBL/GenBank/DDBJ whole genome shotgun (WGS) entry which is preliminary data.</text>
</comment>
<dbReference type="InterPro" id="IPR003439">
    <property type="entry name" value="ABC_transporter-like_ATP-bd"/>
</dbReference>
<keyword evidence="4 6" id="KW-0067">ATP-binding</keyword>
<dbReference type="EMBL" id="JNBU01000026">
    <property type="protein sequence ID" value="OCT42365.1"/>
    <property type="molecule type" value="Genomic_DNA"/>
</dbReference>
<feature type="domain" description="ABC transporter" evidence="5">
    <location>
        <begin position="1"/>
        <end position="229"/>
    </location>
</feature>
<evidence type="ECO:0000256" key="4">
    <source>
        <dbReference type="ARBA" id="ARBA00022840"/>
    </source>
</evidence>
<dbReference type="PROSITE" id="PS00211">
    <property type="entry name" value="ABC_TRANSPORTER_1"/>
    <property type="match status" value="1"/>
</dbReference>
<accession>U1FD95</accession>
<keyword evidence="3" id="KW-0547">Nucleotide-binding</keyword>
<dbReference type="InterPro" id="IPR003593">
    <property type="entry name" value="AAA+_ATPase"/>
</dbReference>
<dbReference type="Proteomes" id="UP000016307">
    <property type="component" value="Unassembled WGS sequence"/>
</dbReference>
<dbReference type="SMART" id="SM00382">
    <property type="entry name" value="AAA"/>
    <property type="match status" value="1"/>
</dbReference>
<proteinExistence type="inferred from homology"/>
<name>U1FD95_9ACTN</name>
<evidence type="ECO:0000256" key="1">
    <source>
        <dbReference type="ARBA" id="ARBA00005417"/>
    </source>
</evidence>
<evidence type="ECO:0000256" key="2">
    <source>
        <dbReference type="ARBA" id="ARBA00022448"/>
    </source>
</evidence>
<comment type="similarity">
    <text evidence="1">Belongs to the ABC transporter superfamily.</text>
</comment>
<evidence type="ECO:0000313" key="8">
    <source>
        <dbReference type="Proteomes" id="UP000016307"/>
    </source>
</evidence>
<dbReference type="AlphaFoldDB" id="U1FD95"/>
<evidence type="ECO:0000259" key="5">
    <source>
        <dbReference type="PROSITE" id="PS50893"/>
    </source>
</evidence>
<dbReference type="GO" id="GO:0016887">
    <property type="term" value="F:ATP hydrolysis activity"/>
    <property type="evidence" value="ECO:0007669"/>
    <property type="project" value="InterPro"/>
</dbReference>
<dbReference type="SUPFAM" id="SSF52540">
    <property type="entry name" value="P-loop containing nucleoside triphosphate hydrolases"/>
    <property type="match status" value="1"/>
</dbReference>
<dbReference type="OrthoDB" id="9804819at2"/>
<keyword evidence="2" id="KW-0813">Transport</keyword>
<keyword evidence="8" id="KW-1185">Reference proteome</keyword>
<evidence type="ECO:0000313" key="9">
    <source>
        <dbReference type="Proteomes" id="UP000094467"/>
    </source>
</evidence>